<organism evidence="1 2">
    <name type="scientific">Ruficoccus amylovorans</name>
    <dbReference type="NCBI Taxonomy" id="1804625"/>
    <lineage>
        <taxon>Bacteria</taxon>
        <taxon>Pseudomonadati</taxon>
        <taxon>Verrucomicrobiota</taxon>
        <taxon>Opitutia</taxon>
        <taxon>Puniceicoccales</taxon>
        <taxon>Cerasicoccaceae</taxon>
        <taxon>Ruficoccus</taxon>
    </lineage>
</organism>
<protein>
    <submittedName>
        <fullName evidence="1">Uncharacterized protein</fullName>
    </submittedName>
</protein>
<dbReference type="AlphaFoldDB" id="A0A842HBX6"/>
<evidence type="ECO:0000313" key="2">
    <source>
        <dbReference type="Proteomes" id="UP000546464"/>
    </source>
</evidence>
<keyword evidence="2" id="KW-1185">Reference proteome</keyword>
<gene>
    <name evidence="1" type="ORF">H5P28_05745</name>
</gene>
<dbReference type="Proteomes" id="UP000546464">
    <property type="component" value="Unassembled WGS sequence"/>
</dbReference>
<sequence>MSRGDYAERQRDRDREYAEAWAKLSAKERRQLAKAGIEGPDLPVYHTGKRDSEEFIEHQAAPVEIRDEAPPSDSGHSLIDVARRVIAELISQDNIQLTTDCLAVATGIIYDGNSMTEIARRHGISRAAVSKRCVEISNALDLPPTRAMRQLTARSVYERRARNCHSRNAH</sequence>
<proteinExistence type="predicted"/>
<accession>A0A842HBX6</accession>
<dbReference type="EMBL" id="JACHVB010000014">
    <property type="protein sequence ID" value="MBC2593760.1"/>
    <property type="molecule type" value="Genomic_DNA"/>
</dbReference>
<name>A0A842HBX6_9BACT</name>
<dbReference type="RefSeq" id="WP_185674759.1">
    <property type="nucleotide sequence ID" value="NZ_JACHVB010000014.1"/>
</dbReference>
<comment type="caution">
    <text evidence="1">The sequence shown here is derived from an EMBL/GenBank/DDBJ whole genome shotgun (WGS) entry which is preliminary data.</text>
</comment>
<evidence type="ECO:0000313" key="1">
    <source>
        <dbReference type="EMBL" id="MBC2593760.1"/>
    </source>
</evidence>
<reference evidence="1 2" key="1">
    <citation type="submission" date="2020-07" db="EMBL/GenBank/DDBJ databases">
        <authorList>
            <person name="Feng X."/>
        </authorList>
    </citation>
    <scope>NUCLEOTIDE SEQUENCE [LARGE SCALE GENOMIC DNA]</scope>
    <source>
        <strain evidence="1 2">JCM31066</strain>
    </source>
</reference>